<dbReference type="KEGG" id="asag:FGM00_01220"/>
<dbReference type="AlphaFoldDB" id="A0A5B7SK01"/>
<dbReference type="InterPro" id="IPR011051">
    <property type="entry name" value="RmlC_Cupin_sf"/>
</dbReference>
<dbReference type="GO" id="GO:0016853">
    <property type="term" value="F:isomerase activity"/>
    <property type="evidence" value="ECO:0007669"/>
    <property type="project" value="UniProtKB-KW"/>
</dbReference>
<protein>
    <submittedName>
        <fullName evidence="1">dTDP-6-deoxy-3,4-keto-hexulose isomerase</fullName>
    </submittedName>
</protein>
<keyword evidence="2" id="KW-1185">Reference proteome</keyword>
<evidence type="ECO:0000313" key="2">
    <source>
        <dbReference type="Proteomes" id="UP000310017"/>
    </source>
</evidence>
<dbReference type="SUPFAM" id="SSF51182">
    <property type="entry name" value="RmlC-like cupins"/>
    <property type="match status" value="1"/>
</dbReference>
<evidence type="ECO:0000313" key="1">
    <source>
        <dbReference type="EMBL" id="QCW98804.1"/>
    </source>
</evidence>
<keyword evidence="1" id="KW-0413">Isomerase</keyword>
<organism evidence="1 2">
    <name type="scientific">Aggregatimonas sangjinii</name>
    <dbReference type="NCBI Taxonomy" id="2583587"/>
    <lineage>
        <taxon>Bacteria</taxon>
        <taxon>Pseudomonadati</taxon>
        <taxon>Bacteroidota</taxon>
        <taxon>Flavobacteriia</taxon>
        <taxon>Flavobacteriales</taxon>
        <taxon>Flavobacteriaceae</taxon>
        <taxon>Aggregatimonas</taxon>
    </lineage>
</organism>
<gene>
    <name evidence="1" type="ORF">FGM00_01220</name>
</gene>
<name>A0A5B7SK01_9FLAO</name>
<dbReference type="Gene3D" id="2.60.120.10">
    <property type="entry name" value="Jelly Rolls"/>
    <property type="match status" value="1"/>
</dbReference>
<dbReference type="OrthoDB" id="826649at2"/>
<dbReference type="RefSeq" id="WP_138851159.1">
    <property type="nucleotide sequence ID" value="NZ_CP040710.1"/>
</dbReference>
<dbReference type="Proteomes" id="UP000310017">
    <property type="component" value="Chromosome"/>
</dbReference>
<reference evidence="1 2" key="1">
    <citation type="submission" date="2019-05" db="EMBL/GenBank/DDBJ databases">
        <title>Genome sequencing of F202Z8.</title>
        <authorList>
            <person name="Kwon Y.M."/>
        </authorList>
    </citation>
    <scope>NUCLEOTIDE SEQUENCE [LARGE SCALE GENOMIC DNA]</scope>
    <source>
        <strain evidence="1 2">F202Z8</strain>
    </source>
</reference>
<dbReference type="EMBL" id="CP040710">
    <property type="protein sequence ID" value="QCW98804.1"/>
    <property type="molecule type" value="Genomic_DNA"/>
</dbReference>
<accession>A0A5B7SK01</accession>
<dbReference type="InterPro" id="IPR014710">
    <property type="entry name" value="RmlC-like_jellyroll"/>
</dbReference>
<sequence>MMSFQFIKGNVFKDARGSLRFFNTFNMGDIIRMYEIVPSDAEFTRGWQAHKYETKWFYCSQGSFQINVVKIDDFQNPSVKLVPTAFRLSEKEPVILEVIGGAATAIKATESDSKLTVFSNFTLEESKKDDFRYDLKTWQLQ</sequence>
<proteinExistence type="predicted"/>